<reference evidence="1 2" key="1">
    <citation type="submission" date="2015-10" db="EMBL/GenBank/DDBJ databases">
        <title>Genome analyses suggest a sexual origin of heterokaryosis in a supposedly ancient asexual fungus.</title>
        <authorList>
            <person name="Ropars J."/>
            <person name="Sedzielewska K."/>
            <person name="Noel J."/>
            <person name="Charron P."/>
            <person name="Farinelli L."/>
            <person name="Marton T."/>
            <person name="Kruger M."/>
            <person name="Pelin A."/>
            <person name="Brachmann A."/>
            <person name="Corradi N."/>
        </authorList>
    </citation>
    <scope>NUCLEOTIDE SEQUENCE [LARGE SCALE GENOMIC DNA]</scope>
    <source>
        <strain evidence="1 2">A4</strain>
    </source>
</reference>
<gene>
    <name evidence="1" type="ORF">RhiirA4_471959</name>
</gene>
<accession>A0A2I1H418</accession>
<organism evidence="1 2">
    <name type="scientific">Rhizophagus irregularis</name>
    <dbReference type="NCBI Taxonomy" id="588596"/>
    <lineage>
        <taxon>Eukaryota</taxon>
        <taxon>Fungi</taxon>
        <taxon>Fungi incertae sedis</taxon>
        <taxon>Mucoromycota</taxon>
        <taxon>Glomeromycotina</taxon>
        <taxon>Glomeromycetes</taxon>
        <taxon>Glomerales</taxon>
        <taxon>Glomeraceae</taxon>
        <taxon>Rhizophagus</taxon>
    </lineage>
</organism>
<sequence length="153" mass="17760">MDIVTTNNLQKSTLQYEQSNQSNTEVRTLTLEEMSKQLFERILEINTNGYLENNLTSSIDFNCNISKFFQPLLDLILNCEKSMQNPPSNSNRDYKLILCQALIIVEQDNIGNKRWAQAVQTSFKGIKSLVTDIDKYERRVPMKDRLQIHALSR</sequence>
<name>A0A2I1H418_9GLOM</name>
<comment type="caution">
    <text evidence="1">The sequence shown here is derived from an EMBL/GenBank/DDBJ whole genome shotgun (WGS) entry which is preliminary data.</text>
</comment>
<dbReference type="Proteomes" id="UP000234323">
    <property type="component" value="Unassembled WGS sequence"/>
</dbReference>
<proteinExistence type="predicted"/>
<dbReference type="EMBL" id="LLXI01001429">
    <property type="protein sequence ID" value="PKY53625.1"/>
    <property type="molecule type" value="Genomic_DNA"/>
</dbReference>
<dbReference type="AlphaFoldDB" id="A0A2I1H418"/>
<evidence type="ECO:0000313" key="2">
    <source>
        <dbReference type="Proteomes" id="UP000234323"/>
    </source>
</evidence>
<keyword evidence="2" id="KW-1185">Reference proteome</keyword>
<evidence type="ECO:0000313" key="1">
    <source>
        <dbReference type="EMBL" id="PKY53625.1"/>
    </source>
</evidence>
<protein>
    <submittedName>
        <fullName evidence="1">Uncharacterized protein</fullName>
    </submittedName>
</protein>
<dbReference type="VEuPathDB" id="FungiDB:RhiirFUN_006743"/>
<dbReference type="VEuPathDB" id="FungiDB:RhiirA1_468717"/>
<dbReference type="VEuPathDB" id="FungiDB:FUN_004135"/>